<keyword evidence="3" id="KW-1185">Reference proteome</keyword>
<gene>
    <name evidence="2" type="ORF">P8C59_007752</name>
</gene>
<feature type="compositionally biased region" description="Low complexity" evidence="1">
    <location>
        <begin position="47"/>
        <end position="63"/>
    </location>
</feature>
<proteinExistence type="predicted"/>
<accession>A0AAD9IAX3</accession>
<evidence type="ECO:0000256" key="1">
    <source>
        <dbReference type="SAM" id="MobiDB-lite"/>
    </source>
</evidence>
<comment type="caution">
    <text evidence="2">The sequence shown here is derived from an EMBL/GenBank/DDBJ whole genome shotgun (WGS) entry which is preliminary data.</text>
</comment>
<organism evidence="2 3">
    <name type="scientific">Phyllachora maydis</name>
    <dbReference type="NCBI Taxonomy" id="1825666"/>
    <lineage>
        <taxon>Eukaryota</taxon>
        <taxon>Fungi</taxon>
        <taxon>Dikarya</taxon>
        <taxon>Ascomycota</taxon>
        <taxon>Pezizomycotina</taxon>
        <taxon>Sordariomycetes</taxon>
        <taxon>Sordariomycetidae</taxon>
        <taxon>Phyllachorales</taxon>
        <taxon>Phyllachoraceae</taxon>
        <taxon>Phyllachora</taxon>
    </lineage>
</organism>
<reference evidence="2" key="1">
    <citation type="journal article" date="2023" name="Mol. Plant Microbe Interact.">
        <title>Elucidating the Obligate Nature and Biological Capacity of an Invasive Fungal Corn Pathogen.</title>
        <authorList>
            <person name="MacCready J.S."/>
            <person name="Roggenkamp E.M."/>
            <person name="Gdanetz K."/>
            <person name="Chilvers M.I."/>
        </authorList>
    </citation>
    <scope>NUCLEOTIDE SEQUENCE</scope>
    <source>
        <strain evidence="2">PM02</strain>
    </source>
</reference>
<evidence type="ECO:0000313" key="3">
    <source>
        <dbReference type="Proteomes" id="UP001217918"/>
    </source>
</evidence>
<evidence type="ECO:0000313" key="2">
    <source>
        <dbReference type="EMBL" id="KAK2073467.1"/>
    </source>
</evidence>
<protein>
    <submittedName>
        <fullName evidence="2">Uncharacterized protein</fullName>
    </submittedName>
</protein>
<feature type="region of interest" description="Disordered" evidence="1">
    <location>
        <begin position="31"/>
        <end position="73"/>
    </location>
</feature>
<dbReference type="Proteomes" id="UP001217918">
    <property type="component" value="Unassembled WGS sequence"/>
</dbReference>
<name>A0AAD9IAX3_9PEZI</name>
<dbReference type="EMBL" id="JAQQPM010000007">
    <property type="protein sequence ID" value="KAK2073467.1"/>
    <property type="molecule type" value="Genomic_DNA"/>
</dbReference>
<sequence>MRFKYTAGSNVGRYTTDSSLIADKDNNNVYNRAYIPPTDMEKEEEGSSSNNNGINSSTSNSANKGKGSSARKCSKGALYYKARPIIARYLKVLIAFKPASAYELQLV</sequence>
<dbReference type="AlphaFoldDB" id="A0AAD9IAX3"/>